<name>A0A521D0B0_9SPHI</name>
<reference evidence="2 3" key="1">
    <citation type="submission" date="2017-05" db="EMBL/GenBank/DDBJ databases">
        <authorList>
            <person name="Varghese N."/>
            <person name="Submissions S."/>
        </authorList>
    </citation>
    <scope>NUCLEOTIDE SEQUENCE [LARGE SCALE GENOMIC DNA]</scope>
    <source>
        <strain evidence="2 3">DSM 21342</strain>
    </source>
</reference>
<sequence length="234" mass="26538">MSLVSKAQFLNTGGDIDQNRVNFGFLLGIDRSGFIITKQSNFRLPDSNPYTSDTLYAVKPIGSTGFSLGLLTNLKLTNTLDFRFTPRFSFISRQMEFQYNKKSADLNRVVGKEVESTLLELPLLLKLKSARQQDVRLYVIGGIKFCTDIRSKKKKGDDALFEPGDDRKLVKIDNNFFAVEAGLGADIYFEYFKFSPELKLSRSMANVLKQDNNVFSQPLTGLFAEALHFTMYFE</sequence>
<proteinExistence type="predicted"/>
<dbReference type="Pfam" id="PF13568">
    <property type="entry name" value="OMP_b-brl_2"/>
    <property type="match status" value="1"/>
</dbReference>
<protein>
    <submittedName>
        <fullName evidence="2">Probable protein-translocating porin PorT</fullName>
    </submittedName>
</protein>
<dbReference type="Proteomes" id="UP000315971">
    <property type="component" value="Unassembled WGS sequence"/>
</dbReference>
<evidence type="ECO:0000313" key="3">
    <source>
        <dbReference type="Proteomes" id="UP000315971"/>
    </source>
</evidence>
<organism evidence="2 3">
    <name type="scientific">Solitalea koreensis</name>
    <dbReference type="NCBI Taxonomy" id="543615"/>
    <lineage>
        <taxon>Bacteria</taxon>
        <taxon>Pseudomonadati</taxon>
        <taxon>Bacteroidota</taxon>
        <taxon>Sphingobacteriia</taxon>
        <taxon>Sphingobacteriales</taxon>
        <taxon>Sphingobacteriaceae</taxon>
        <taxon>Solitalea</taxon>
    </lineage>
</organism>
<keyword evidence="3" id="KW-1185">Reference proteome</keyword>
<dbReference type="AlphaFoldDB" id="A0A521D0B0"/>
<evidence type="ECO:0000313" key="2">
    <source>
        <dbReference type="EMBL" id="SMO65157.1"/>
    </source>
</evidence>
<gene>
    <name evidence="2" type="ORF">SAMN06265350_10591</name>
</gene>
<dbReference type="EMBL" id="FXSZ01000005">
    <property type="protein sequence ID" value="SMO65157.1"/>
    <property type="molecule type" value="Genomic_DNA"/>
</dbReference>
<dbReference type="InterPro" id="IPR025665">
    <property type="entry name" value="Beta-barrel_OMP_2"/>
</dbReference>
<evidence type="ECO:0000259" key="1">
    <source>
        <dbReference type="Pfam" id="PF13568"/>
    </source>
</evidence>
<feature type="domain" description="Outer membrane protein beta-barrel" evidence="1">
    <location>
        <begin position="18"/>
        <end position="207"/>
    </location>
</feature>
<accession>A0A521D0B0</accession>